<dbReference type="InterPro" id="IPR016125">
    <property type="entry name" value="Peptidase_C15-like"/>
</dbReference>
<sequence length="256" mass="28852">MQSHPIVNVNLTGFGAFQGLKTNPTEIFARQFVEYLDHKQFVNPNWSLSSVHVIPVVPYHSLADLLHIFQEAECSVPSLDEALNGIAFSMMPETESQNTNFIYEYHRPQKTPSPVVLFIHMGLYDALTDCVHFETLARNEAEFPIRLGSHTQAYCGPILPVSSSIPTQFPNLVLPDQIENVTILPSTDCGTYLCNWLFFHSLRFSLQQTEKQAFSCFIHVPNEHNLPTTKLNIIICELINIISAECLRITTSSSQA</sequence>
<protein>
    <submittedName>
        <fullName evidence="5">Pyroglutamyl-peptidase</fullName>
        <ecNumber evidence="5">3.4.19.3</ecNumber>
    </submittedName>
</protein>
<dbReference type="EMBL" id="JARBJD010000039">
    <property type="protein sequence ID" value="KAK2958302.1"/>
    <property type="molecule type" value="Genomic_DNA"/>
</dbReference>
<organism evidence="5 6">
    <name type="scientific">Blattamonas nauphoetae</name>
    <dbReference type="NCBI Taxonomy" id="2049346"/>
    <lineage>
        <taxon>Eukaryota</taxon>
        <taxon>Metamonada</taxon>
        <taxon>Preaxostyla</taxon>
        <taxon>Oxymonadida</taxon>
        <taxon>Blattamonas</taxon>
    </lineage>
</organism>
<evidence type="ECO:0000313" key="6">
    <source>
        <dbReference type="Proteomes" id="UP001281761"/>
    </source>
</evidence>
<keyword evidence="3 5" id="KW-0378">Hydrolase</keyword>
<keyword evidence="2" id="KW-0645">Protease</keyword>
<dbReference type="InterPro" id="IPR036440">
    <property type="entry name" value="Peptidase_C15-like_sf"/>
</dbReference>
<gene>
    <name evidence="5" type="ORF">BLNAU_6789</name>
</gene>
<evidence type="ECO:0000313" key="5">
    <source>
        <dbReference type="EMBL" id="KAK2958302.1"/>
    </source>
</evidence>
<evidence type="ECO:0000256" key="4">
    <source>
        <dbReference type="ARBA" id="ARBA00022807"/>
    </source>
</evidence>
<evidence type="ECO:0000256" key="1">
    <source>
        <dbReference type="ARBA" id="ARBA00006641"/>
    </source>
</evidence>
<name>A0ABQ9Y3J3_9EUKA</name>
<dbReference type="PANTHER" id="PTHR23402">
    <property type="entry name" value="PROTEASE FAMILY C15 PYROGLUTAMYL-PEPTIDASE I-RELATED"/>
    <property type="match status" value="1"/>
</dbReference>
<evidence type="ECO:0000256" key="3">
    <source>
        <dbReference type="ARBA" id="ARBA00022801"/>
    </source>
</evidence>
<comment type="caution">
    <text evidence="5">The sequence shown here is derived from an EMBL/GenBank/DDBJ whole genome shotgun (WGS) entry which is preliminary data.</text>
</comment>
<dbReference type="EC" id="3.4.19.3" evidence="5"/>
<dbReference type="Proteomes" id="UP001281761">
    <property type="component" value="Unassembled WGS sequence"/>
</dbReference>
<keyword evidence="6" id="KW-1185">Reference proteome</keyword>
<accession>A0ABQ9Y3J3</accession>
<proteinExistence type="inferred from homology"/>
<comment type="similarity">
    <text evidence="1">Belongs to the peptidase C15 family.</text>
</comment>
<dbReference type="Gene3D" id="3.40.630.20">
    <property type="entry name" value="Peptidase C15, pyroglutamyl peptidase I-like"/>
    <property type="match status" value="1"/>
</dbReference>
<evidence type="ECO:0000256" key="2">
    <source>
        <dbReference type="ARBA" id="ARBA00022670"/>
    </source>
</evidence>
<dbReference type="GO" id="GO:0016920">
    <property type="term" value="F:pyroglutamyl-peptidase activity"/>
    <property type="evidence" value="ECO:0007669"/>
    <property type="project" value="UniProtKB-EC"/>
</dbReference>
<keyword evidence="4" id="KW-0788">Thiol protease</keyword>
<dbReference type="SUPFAM" id="SSF53182">
    <property type="entry name" value="Pyrrolidone carboxyl peptidase (pyroglutamate aminopeptidase)"/>
    <property type="match status" value="1"/>
</dbReference>
<reference evidence="5 6" key="1">
    <citation type="journal article" date="2022" name="bioRxiv">
        <title>Genomics of Preaxostyla Flagellates Illuminates Evolutionary Transitions and the Path Towards Mitochondrial Loss.</title>
        <authorList>
            <person name="Novak L.V.F."/>
            <person name="Treitli S.C."/>
            <person name="Pyrih J."/>
            <person name="Halakuc P."/>
            <person name="Pipaliya S.V."/>
            <person name="Vacek V."/>
            <person name="Brzon O."/>
            <person name="Soukal P."/>
            <person name="Eme L."/>
            <person name="Dacks J.B."/>
            <person name="Karnkowska A."/>
            <person name="Elias M."/>
            <person name="Hampl V."/>
        </authorList>
    </citation>
    <scope>NUCLEOTIDE SEQUENCE [LARGE SCALE GENOMIC DNA]</scope>
    <source>
        <strain evidence="5">NAU3</strain>
        <tissue evidence="5">Gut</tissue>
    </source>
</reference>
<dbReference type="PANTHER" id="PTHR23402:SF1">
    <property type="entry name" value="PYROGLUTAMYL-PEPTIDASE I"/>
    <property type="match status" value="1"/>
</dbReference>